<sequence length="68" mass="7655">MYVVSARCGWDDNNKPGMSYISYTRIKSGNIQIKDGSAMSYVCQNRQRSVNYGWKLPSQSKANDRGTA</sequence>
<evidence type="ECO:0000313" key="1">
    <source>
        <dbReference type="EMBL" id="SQB15997.1"/>
    </source>
</evidence>
<accession>A0A2X2UNQ0</accession>
<proteinExistence type="predicted"/>
<protein>
    <submittedName>
        <fullName evidence="1">Uncharacterized protein</fullName>
    </submittedName>
</protein>
<keyword evidence="2" id="KW-1185">Reference proteome</keyword>
<reference evidence="1 2" key="1">
    <citation type="submission" date="2018-06" db="EMBL/GenBank/DDBJ databases">
        <authorList>
            <consortium name="Pathogen Informatics"/>
            <person name="Doyle S."/>
        </authorList>
    </citation>
    <scope>NUCLEOTIDE SEQUENCE [LARGE SCALE GENOMIC DNA]</scope>
    <source>
        <strain evidence="1 2">NCTC11224</strain>
    </source>
</reference>
<dbReference type="Proteomes" id="UP000251853">
    <property type="component" value="Unassembled WGS sequence"/>
</dbReference>
<dbReference type="AlphaFoldDB" id="A0A2X2UNQ0"/>
<gene>
    <name evidence="1" type="ORF">NCTC11224_05094</name>
</gene>
<dbReference type="EMBL" id="UAVW01000019">
    <property type="protein sequence ID" value="SQB15997.1"/>
    <property type="molecule type" value="Genomic_DNA"/>
</dbReference>
<organism evidence="1 2">
    <name type="scientific">Enterocloster clostridioformis</name>
    <dbReference type="NCBI Taxonomy" id="1531"/>
    <lineage>
        <taxon>Bacteria</taxon>
        <taxon>Bacillati</taxon>
        <taxon>Bacillota</taxon>
        <taxon>Clostridia</taxon>
        <taxon>Lachnospirales</taxon>
        <taxon>Lachnospiraceae</taxon>
        <taxon>Enterocloster</taxon>
    </lineage>
</organism>
<name>A0A2X2UNQ0_9FIRM</name>
<evidence type="ECO:0000313" key="2">
    <source>
        <dbReference type="Proteomes" id="UP000251853"/>
    </source>
</evidence>